<dbReference type="EMBL" id="AFHV02000547">
    <property type="protein sequence ID" value="PUA91459.1"/>
    <property type="molecule type" value="Genomic_DNA"/>
</dbReference>
<dbReference type="AlphaFoldDB" id="A0A2T6J1K2"/>
<feature type="chain" id="PRO_5015489529" evidence="2">
    <location>
        <begin position="21"/>
        <end position="260"/>
    </location>
</feature>
<evidence type="ECO:0000313" key="3">
    <source>
        <dbReference type="EMBL" id="PUA91459.1"/>
    </source>
</evidence>
<organism evidence="3 4">
    <name type="scientific">Toxoplasma gondii TgCATBr9</name>
    <dbReference type="NCBI Taxonomy" id="943120"/>
    <lineage>
        <taxon>Eukaryota</taxon>
        <taxon>Sar</taxon>
        <taxon>Alveolata</taxon>
        <taxon>Apicomplexa</taxon>
        <taxon>Conoidasida</taxon>
        <taxon>Coccidia</taxon>
        <taxon>Eucoccidiorida</taxon>
        <taxon>Eimeriorina</taxon>
        <taxon>Sarcocystidae</taxon>
        <taxon>Toxoplasma</taxon>
    </lineage>
</organism>
<protein>
    <submittedName>
        <fullName evidence="3">Sushi domain (Scr repeat) domain protein</fullName>
    </submittedName>
</protein>
<feature type="region of interest" description="Disordered" evidence="1">
    <location>
        <begin position="165"/>
        <end position="187"/>
    </location>
</feature>
<evidence type="ECO:0000256" key="2">
    <source>
        <dbReference type="SAM" id="SignalP"/>
    </source>
</evidence>
<sequence>MGVSFHLFWFLLSWACLCVGQRRRLSALSASSSRSLSASSSSSFRPLFLDYGVAWSTPNLPFSSRFTEETPALFLNSLYSQFLERHLAVVDPQTGTLHSAAAAMRQRPFLVTFEAPTPLRLSLRFWDRGFGAVSPPEVARGLFVLAGLPLPTAQEIRFGLQTPERARAPREETPARSVSTGAWMPPTGGEAKLSPHAEVQYDFTNEKKTLVPLQPGLARLLGACATSEAQADAKNCCGFHAEMQARTNNCTLCRQQRSVH</sequence>
<reference evidence="3 4" key="1">
    <citation type="journal article" date="2016" name="Nat. Commun.">
        <title>Local admixture of amplified and diversified secreted pathogenesis determinants shapes mosaic Toxoplasma gondii genomes.</title>
        <authorList>
            <person name="Lorenzi H."/>
            <person name="Khan A."/>
            <person name="Behnke M.S."/>
            <person name="Namasivayam S."/>
            <person name="Swapna L.S."/>
            <person name="Hadjithomas M."/>
            <person name="Karamycheva S."/>
            <person name="Pinney D."/>
            <person name="Brunk B.P."/>
            <person name="Ajioka J.W."/>
            <person name="Ajzenberg D."/>
            <person name="Boothroyd J.C."/>
            <person name="Boyle J.P."/>
            <person name="Darde M.L."/>
            <person name="Diaz-Miranda M.A."/>
            <person name="Dubey J.P."/>
            <person name="Fritz H.M."/>
            <person name="Gennari S.M."/>
            <person name="Gregory B.D."/>
            <person name="Kim K."/>
            <person name="Saeij J.P."/>
            <person name="Su C."/>
            <person name="White M.W."/>
            <person name="Zhu X.Q."/>
            <person name="Howe D.K."/>
            <person name="Rosenthal B.M."/>
            <person name="Grigg M.E."/>
            <person name="Parkinson J."/>
            <person name="Liu L."/>
            <person name="Kissinger J.C."/>
            <person name="Roos D.S."/>
            <person name="Sibley L.D."/>
        </authorList>
    </citation>
    <scope>NUCLEOTIDE SEQUENCE [LARGE SCALE GENOMIC DNA]</scope>
    <source>
        <strain evidence="3 4">TgCATBr9</strain>
    </source>
</reference>
<gene>
    <name evidence="3" type="ORF">TGBR9_359300</name>
</gene>
<evidence type="ECO:0000256" key="1">
    <source>
        <dbReference type="SAM" id="MobiDB-lite"/>
    </source>
</evidence>
<dbReference type="Proteomes" id="UP000244488">
    <property type="component" value="Unassembled WGS sequence"/>
</dbReference>
<feature type="non-terminal residue" evidence="3">
    <location>
        <position position="260"/>
    </location>
</feature>
<keyword evidence="2" id="KW-0732">Signal</keyword>
<feature type="compositionally biased region" description="Basic and acidic residues" evidence="1">
    <location>
        <begin position="165"/>
        <end position="174"/>
    </location>
</feature>
<dbReference type="VEuPathDB" id="ToxoDB:TGBR9_359300"/>
<comment type="caution">
    <text evidence="3">The sequence shown here is derived from an EMBL/GenBank/DDBJ whole genome shotgun (WGS) entry which is preliminary data.</text>
</comment>
<accession>A0A2T6J1K2</accession>
<name>A0A2T6J1K2_TOXGO</name>
<proteinExistence type="predicted"/>
<feature type="signal peptide" evidence="2">
    <location>
        <begin position="1"/>
        <end position="20"/>
    </location>
</feature>
<evidence type="ECO:0000313" key="4">
    <source>
        <dbReference type="Proteomes" id="UP000244488"/>
    </source>
</evidence>